<dbReference type="EMBL" id="FOSL01000063">
    <property type="protein sequence ID" value="SFL21948.1"/>
    <property type="molecule type" value="Genomic_DNA"/>
</dbReference>
<evidence type="ECO:0000256" key="2">
    <source>
        <dbReference type="ARBA" id="ARBA00022963"/>
    </source>
</evidence>
<feature type="short sequence motif" description="DGA/G" evidence="4">
    <location>
        <begin position="230"/>
        <end position="232"/>
    </location>
</feature>
<keyword evidence="8" id="KW-1185">Reference proteome</keyword>
<dbReference type="CDD" id="cd07209">
    <property type="entry name" value="Pat_hypo_Ecoli_Z1214_like"/>
    <property type="match status" value="1"/>
</dbReference>
<sequence length="398" mass="44508">MQEYDLADHNPVSKHAQQRGRPPFERIALLLQGGGALGAYQAGVYQGLAEAGLHPDWTAGISIGAINAALIAGNRPEDRVAKLRQFWELVTSTDPHWQFPNALAQFDPSRGDVVRALSNQWSAAQALCLGAAGFFVPRLPAPWLWPHGTTEATSYYDTRQLKATLERLVDFDRINGGAMRFSVGAVDVRTGNLVYFDSTTQTIRPEHVMASGALPPGFPAVEIDGEHYWDGGLVSNTPLSWVVDSLPHRDTLAFQVDLWSARGELPRKMAQIQMRQKDIQYSSRTRAELSRFREIQSLRGALSRLIGKLPAELAAAPEVDILRPATEPKAWNLVQLGYRPKRYEDDTKDYEFSRRSMEDHWQAGHHDTIRTLRHPEVLELPRNPDGVFTFDIAEQGRG</sequence>
<dbReference type="Pfam" id="PF01734">
    <property type="entry name" value="Patatin"/>
    <property type="match status" value="1"/>
</dbReference>
<organism evidence="7 8">
    <name type="scientific">Neomesorhizobium albiziae</name>
    <dbReference type="NCBI Taxonomy" id="335020"/>
    <lineage>
        <taxon>Bacteria</taxon>
        <taxon>Pseudomonadati</taxon>
        <taxon>Pseudomonadota</taxon>
        <taxon>Alphaproteobacteria</taxon>
        <taxon>Hyphomicrobiales</taxon>
        <taxon>Phyllobacteriaceae</taxon>
        <taxon>Neomesorhizobium</taxon>
    </lineage>
</organism>
<dbReference type="Gene3D" id="3.40.1090.10">
    <property type="entry name" value="Cytosolic phospholipase A2 catalytic domain"/>
    <property type="match status" value="2"/>
</dbReference>
<dbReference type="InterPro" id="IPR002641">
    <property type="entry name" value="PNPLA_dom"/>
</dbReference>
<reference evidence="7 8" key="1">
    <citation type="submission" date="2016-10" db="EMBL/GenBank/DDBJ databases">
        <authorList>
            <person name="Varghese N."/>
            <person name="Submissions S."/>
        </authorList>
    </citation>
    <scope>NUCLEOTIDE SEQUENCE [LARGE SCALE GENOMIC DNA]</scope>
    <source>
        <strain evidence="7 8">DSM 21822</strain>
    </source>
</reference>
<dbReference type="InterPro" id="IPR021095">
    <property type="entry name" value="DUF3734"/>
</dbReference>
<dbReference type="PANTHER" id="PTHR14226:SF57">
    <property type="entry name" value="BLR7027 PROTEIN"/>
    <property type="match status" value="1"/>
</dbReference>
<evidence type="ECO:0000256" key="4">
    <source>
        <dbReference type="PROSITE-ProRule" id="PRU01161"/>
    </source>
</evidence>
<keyword evidence="2 4" id="KW-0442">Lipid degradation</keyword>
<dbReference type="GO" id="GO:0016787">
    <property type="term" value="F:hydrolase activity"/>
    <property type="evidence" value="ECO:0007669"/>
    <property type="project" value="UniProtKB-UniRule"/>
</dbReference>
<dbReference type="PROSITE" id="PS51635">
    <property type="entry name" value="PNPLA"/>
    <property type="match status" value="1"/>
</dbReference>
<dbReference type="OrthoDB" id="9807112at2"/>
<protein>
    <submittedName>
        <fullName evidence="7">NTE family protein</fullName>
    </submittedName>
</protein>
<dbReference type="InterPro" id="IPR016035">
    <property type="entry name" value="Acyl_Trfase/lysoPLipase"/>
</dbReference>
<gene>
    <name evidence="7" type="ORF">SAMN04488498_1634</name>
</gene>
<feature type="short sequence motif" description="GXSXG" evidence="4">
    <location>
        <begin position="60"/>
        <end position="64"/>
    </location>
</feature>
<dbReference type="Proteomes" id="UP000323300">
    <property type="component" value="Unassembled WGS sequence"/>
</dbReference>
<dbReference type="Pfam" id="PF12536">
    <property type="entry name" value="DUF3734"/>
    <property type="match status" value="1"/>
</dbReference>
<evidence type="ECO:0000256" key="3">
    <source>
        <dbReference type="ARBA" id="ARBA00023098"/>
    </source>
</evidence>
<dbReference type="SUPFAM" id="SSF52151">
    <property type="entry name" value="FabD/lysophospholipase-like"/>
    <property type="match status" value="1"/>
</dbReference>
<evidence type="ECO:0000313" key="7">
    <source>
        <dbReference type="EMBL" id="SFL21948.1"/>
    </source>
</evidence>
<dbReference type="RefSeq" id="WP_149764654.1">
    <property type="nucleotide sequence ID" value="NZ_BSPE01000077.1"/>
</dbReference>
<evidence type="ECO:0000313" key="8">
    <source>
        <dbReference type="Proteomes" id="UP000323300"/>
    </source>
</evidence>
<dbReference type="GO" id="GO:0016042">
    <property type="term" value="P:lipid catabolic process"/>
    <property type="evidence" value="ECO:0007669"/>
    <property type="project" value="UniProtKB-UniRule"/>
</dbReference>
<feature type="active site" description="Nucleophile" evidence="4">
    <location>
        <position position="62"/>
    </location>
</feature>
<feature type="active site" description="Proton acceptor" evidence="4">
    <location>
        <position position="230"/>
    </location>
</feature>
<keyword evidence="3 4" id="KW-0443">Lipid metabolism</keyword>
<keyword evidence="1 4" id="KW-0378">Hydrolase</keyword>
<name>A0A1I4FVN7_9HYPH</name>
<evidence type="ECO:0000259" key="6">
    <source>
        <dbReference type="PROSITE" id="PS51635"/>
    </source>
</evidence>
<proteinExistence type="predicted"/>
<feature type="region of interest" description="Disordered" evidence="5">
    <location>
        <begin position="1"/>
        <end position="20"/>
    </location>
</feature>
<feature type="short sequence motif" description="GXGXXG" evidence="4">
    <location>
        <begin position="33"/>
        <end position="38"/>
    </location>
</feature>
<dbReference type="InterPro" id="IPR050301">
    <property type="entry name" value="NTE"/>
</dbReference>
<evidence type="ECO:0000256" key="5">
    <source>
        <dbReference type="SAM" id="MobiDB-lite"/>
    </source>
</evidence>
<accession>A0A1I4FVN7</accession>
<dbReference type="AlphaFoldDB" id="A0A1I4FVN7"/>
<evidence type="ECO:0000256" key="1">
    <source>
        <dbReference type="ARBA" id="ARBA00022801"/>
    </source>
</evidence>
<feature type="domain" description="PNPLA" evidence="6">
    <location>
        <begin position="29"/>
        <end position="243"/>
    </location>
</feature>
<dbReference type="PANTHER" id="PTHR14226">
    <property type="entry name" value="NEUROPATHY TARGET ESTERASE/SWISS CHEESE D.MELANOGASTER"/>
    <property type="match status" value="1"/>
</dbReference>